<dbReference type="PROSITE" id="PS00893">
    <property type="entry name" value="NUDIX_BOX"/>
    <property type="match status" value="1"/>
</dbReference>
<feature type="domain" description="Nudix hydrolase" evidence="2">
    <location>
        <begin position="78"/>
        <end position="216"/>
    </location>
</feature>
<dbReference type="Proteomes" id="UP000177871">
    <property type="component" value="Unassembled WGS sequence"/>
</dbReference>
<dbReference type="SUPFAM" id="SSF46785">
    <property type="entry name" value="Winged helix' DNA-binding domain"/>
    <property type="match status" value="1"/>
</dbReference>
<dbReference type="SUPFAM" id="SSF55811">
    <property type="entry name" value="Nudix"/>
    <property type="match status" value="1"/>
</dbReference>
<dbReference type="InterPro" id="IPR015797">
    <property type="entry name" value="NUDIX_hydrolase-like_dom_sf"/>
</dbReference>
<evidence type="ECO:0000259" key="2">
    <source>
        <dbReference type="PROSITE" id="PS51462"/>
    </source>
</evidence>
<name>A0A1F6A4L7_9BACT</name>
<dbReference type="InterPro" id="IPR000086">
    <property type="entry name" value="NUDIX_hydrolase_dom"/>
</dbReference>
<proteinExistence type="predicted"/>
<reference evidence="3 4" key="1">
    <citation type="journal article" date="2016" name="Nat. Commun.">
        <title>Thousands of microbial genomes shed light on interconnected biogeochemical processes in an aquifer system.</title>
        <authorList>
            <person name="Anantharaman K."/>
            <person name="Brown C.T."/>
            <person name="Hug L.A."/>
            <person name="Sharon I."/>
            <person name="Castelle C.J."/>
            <person name="Probst A.J."/>
            <person name="Thomas B.C."/>
            <person name="Singh A."/>
            <person name="Wilkins M.J."/>
            <person name="Karaoz U."/>
            <person name="Brodie E.L."/>
            <person name="Williams K.H."/>
            <person name="Hubbard S.S."/>
            <person name="Banfield J.F."/>
        </authorList>
    </citation>
    <scope>NUCLEOTIDE SEQUENCE [LARGE SCALE GENOMIC DNA]</scope>
</reference>
<dbReference type="InterPro" id="IPR020084">
    <property type="entry name" value="NUDIX_hydrolase_CS"/>
</dbReference>
<dbReference type="InterPro" id="IPR036388">
    <property type="entry name" value="WH-like_DNA-bd_sf"/>
</dbReference>
<dbReference type="PROSITE" id="PS51462">
    <property type="entry name" value="NUDIX"/>
    <property type="match status" value="1"/>
</dbReference>
<dbReference type="InterPro" id="IPR036390">
    <property type="entry name" value="WH_DNA-bd_sf"/>
</dbReference>
<comment type="caution">
    <text evidence="3">The sequence shown here is derived from an EMBL/GenBank/DDBJ whole genome shotgun (WGS) entry which is preliminary data.</text>
</comment>
<accession>A0A1F6A4L7</accession>
<protein>
    <recommendedName>
        <fullName evidence="2">Nudix hydrolase domain-containing protein</fullName>
    </recommendedName>
</protein>
<evidence type="ECO:0000256" key="1">
    <source>
        <dbReference type="ARBA" id="ARBA00022801"/>
    </source>
</evidence>
<dbReference type="EMBL" id="MFJK01000005">
    <property type="protein sequence ID" value="OGG19639.1"/>
    <property type="molecule type" value="Genomic_DNA"/>
</dbReference>
<keyword evidence="1" id="KW-0378">Hydrolase</keyword>
<gene>
    <name evidence="3" type="ORF">A2721_00800</name>
</gene>
<dbReference type="AlphaFoldDB" id="A0A1F6A4L7"/>
<evidence type="ECO:0000313" key="3">
    <source>
        <dbReference type="EMBL" id="OGG19639.1"/>
    </source>
</evidence>
<evidence type="ECO:0000313" key="4">
    <source>
        <dbReference type="Proteomes" id="UP000177871"/>
    </source>
</evidence>
<sequence length="235" mass="27076">MKQIHPIQIQILKKLLFAPELRYSDLRPDLIIENNQLDFHLDKLVLHGWVTKKGASYHLTSSGKEYADRIDTDRNLITKQAKVSAWIASTRQSRKDKQFLIYTRLKQPFFGCQGFLGGKIRFGEKIIEAAEREFTEETGLHGKAAIVSLKHFRIFDKSSKALVADKFMFLCLVKNPTGALLSENIEGKYEWVNMKDLKTYLTNPFEPLSETMGFVQEIEKFSGVTTIKEVDHYTK</sequence>
<organism evidence="3 4">
    <name type="scientific">Candidatus Gottesmanbacteria bacterium RIFCSPHIGHO2_01_FULL_47_48</name>
    <dbReference type="NCBI Taxonomy" id="1798381"/>
    <lineage>
        <taxon>Bacteria</taxon>
        <taxon>Candidatus Gottesmaniibacteriota</taxon>
    </lineage>
</organism>
<dbReference type="Pfam" id="PF00293">
    <property type="entry name" value="NUDIX"/>
    <property type="match status" value="1"/>
</dbReference>
<dbReference type="Gene3D" id="1.10.10.10">
    <property type="entry name" value="Winged helix-like DNA-binding domain superfamily/Winged helix DNA-binding domain"/>
    <property type="match status" value="1"/>
</dbReference>
<dbReference type="Gene3D" id="3.90.79.10">
    <property type="entry name" value="Nucleoside Triphosphate Pyrophosphohydrolase"/>
    <property type="match status" value="1"/>
</dbReference>
<dbReference type="GO" id="GO:0016787">
    <property type="term" value="F:hydrolase activity"/>
    <property type="evidence" value="ECO:0007669"/>
    <property type="project" value="UniProtKB-KW"/>
</dbReference>
<dbReference type="STRING" id="1798381.A2721_00800"/>